<dbReference type="SUPFAM" id="SSF49854">
    <property type="entry name" value="Spermadhesin, CUB domain"/>
    <property type="match status" value="2"/>
</dbReference>
<dbReference type="GeneID" id="109471403"/>
<keyword evidence="5" id="KW-0812">Transmembrane</keyword>
<dbReference type="CDD" id="cd00117">
    <property type="entry name" value="TFP"/>
    <property type="match status" value="1"/>
</dbReference>
<name>A0A6P4Z592_BRABE</name>
<accession>A0A6P4Z592</accession>
<feature type="domain" description="CUB" evidence="7">
    <location>
        <begin position="35"/>
        <end position="149"/>
    </location>
</feature>
<dbReference type="PROSITE" id="PS01180">
    <property type="entry name" value="CUB"/>
    <property type="match status" value="2"/>
</dbReference>
<feature type="transmembrane region" description="Helical" evidence="5">
    <location>
        <begin position="504"/>
        <end position="526"/>
    </location>
</feature>
<evidence type="ECO:0000259" key="7">
    <source>
        <dbReference type="PROSITE" id="PS01180"/>
    </source>
</evidence>
<feature type="region of interest" description="Disordered" evidence="4">
    <location>
        <begin position="352"/>
        <end position="371"/>
    </location>
</feature>
<gene>
    <name evidence="9" type="primary">LOC109471403</name>
</gene>
<organism evidence="8 9">
    <name type="scientific">Branchiostoma belcheri</name>
    <name type="common">Amphioxus</name>
    <dbReference type="NCBI Taxonomy" id="7741"/>
    <lineage>
        <taxon>Eukaryota</taxon>
        <taxon>Metazoa</taxon>
        <taxon>Chordata</taxon>
        <taxon>Cephalochordata</taxon>
        <taxon>Leptocardii</taxon>
        <taxon>Amphioxiformes</taxon>
        <taxon>Branchiostomatidae</taxon>
        <taxon>Branchiostoma</taxon>
    </lineage>
</organism>
<dbReference type="CDD" id="cd00041">
    <property type="entry name" value="CUB"/>
    <property type="match status" value="1"/>
</dbReference>
<dbReference type="CDD" id="cd00112">
    <property type="entry name" value="LDLa"/>
    <property type="match status" value="1"/>
</dbReference>
<dbReference type="OrthoDB" id="6369184at2759"/>
<dbReference type="RefSeq" id="XP_019626247.1">
    <property type="nucleotide sequence ID" value="XM_019770688.1"/>
</dbReference>
<evidence type="ECO:0000256" key="2">
    <source>
        <dbReference type="ARBA" id="ARBA00023157"/>
    </source>
</evidence>
<feature type="domain" description="CUB" evidence="7">
    <location>
        <begin position="201"/>
        <end position="319"/>
    </location>
</feature>
<dbReference type="Pfam" id="PF00057">
    <property type="entry name" value="Ldl_recept_a"/>
    <property type="match status" value="1"/>
</dbReference>
<dbReference type="InterPro" id="IPR023415">
    <property type="entry name" value="LDLR_class-A_CS"/>
</dbReference>
<evidence type="ECO:0000313" key="9">
    <source>
        <dbReference type="RefSeq" id="XP_019626247.1"/>
    </source>
</evidence>
<dbReference type="Gene3D" id="4.10.400.10">
    <property type="entry name" value="Low-density Lipoprotein Receptor"/>
    <property type="match status" value="1"/>
</dbReference>
<dbReference type="PROSITE" id="PS01209">
    <property type="entry name" value="LDLRA_1"/>
    <property type="match status" value="1"/>
</dbReference>
<dbReference type="InterPro" id="IPR036055">
    <property type="entry name" value="LDL_receptor-like_sf"/>
</dbReference>
<sequence>MQGGGFFFLVVGLVLSRHAEGQTSANLNQGCQREDGGSMILRGLSGTISSPGYPTMYPPNSACAYVITVDEGKRIIIVFNALDIEQQSACSYDYLQVRDGAETTADSLAKVCGNTLPDPITSTGNSVLINFRSDTSVGGEGFDLEWSVECLPDLFSCDYAATCIEQSRKCDLVQDCDDWADEGEECLAQGLGAYAAFSAGCQSDVQNIADFGNLSTPNYPDFYIAGMDCSWSLTAAPESDGRYPVLMASFTGDFGVACSSGSIQIRTTDSNGQVASTTKCGERGGPVEIGAEEGQTMTLTFSPSSQPIGHGYMVEWSLCPPDSLACPEIGECFPPESGVTTCPSSMPTTQATATGAGVSSGSGVTGGTTLRRSSTVRPNIVTTTASDNSTMFTEGPDNTVCYSCEGTDRQCMTGNGIGGTAMECQEDEACWVERIGEGQNVSYRRSCQPSCNAYRAYEICMTADGQDKVCKLCCTEDRCNTHVLTGHNDPRAPALSGNSGAEGILASLGLLSVLALAVCADILSLID</sequence>
<keyword evidence="5" id="KW-0472">Membrane</keyword>
<dbReference type="InterPro" id="IPR002172">
    <property type="entry name" value="LDrepeatLR_classA_rpt"/>
</dbReference>
<evidence type="ECO:0000256" key="4">
    <source>
        <dbReference type="SAM" id="MobiDB-lite"/>
    </source>
</evidence>
<dbReference type="SMART" id="SM00192">
    <property type="entry name" value="LDLa"/>
    <property type="match status" value="1"/>
</dbReference>
<evidence type="ECO:0000256" key="6">
    <source>
        <dbReference type="SAM" id="SignalP"/>
    </source>
</evidence>
<dbReference type="Gene3D" id="2.60.120.290">
    <property type="entry name" value="Spermadhesin, CUB domain"/>
    <property type="match status" value="2"/>
</dbReference>
<keyword evidence="5" id="KW-1133">Transmembrane helix</keyword>
<dbReference type="AlphaFoldDB" id="A0A6P4Z592"/>
<keyword evidence="6" id="KW-0732">Signal</keyword>
<feature type="chain" id="PRO_5028129804" evidence="6">
    <location>
        <begin position="22"/>
        <end position="527"/>
    </location>
</feature>
<dbReference type="PANTHER" id="PTHR24251:SF37">
    <property type="entry name" value="CUB DOMAIN-CONTAINING PROTEIN"/>
    <property type="match status" value="1"/>
</dbReference>
<dbReference type="InterPro" id="IPR035914">
    <property type="entry name" value="Sperma_CUB_dom_sf"/>
</dbReference>
<dbReference type="InterPro" id="IPR000859">
    <property type="entry name" value="CUB_dom"/>
</dbReference>
<proteinExistence type="predicted"/>
<dbReference type="Proteomes" id="UP000515135">
    <property type="component" value="Unplaced"/>
</dbReference>
<dbReference type="FunFam" id="2.60.120.290:FF:000013">
    <property type="entry name" value="Membrane frizzled-related protein"/>
    <property type="match status" value="1"/>
</dbReference>
<dbReference type="SMART" id="SM00042">
    <property type="entry name" value="CUB"/>
    <property type="match status" value="2"/>
</dbReference>
<comment type="caution">
    <text evidence="3">Lacks conserved residue(s) required for the propagation of feature annotation.</text>
</comment>
<feature type="signal peptide" evidence="6">
    <location>
        <begin position="1"/>
        <end position="21"/>
    </location>
</feature>
<protein>
    <submittedName>
        <fullName evidence="9">Tolloid-like protein 2</fullName>
    </submittedName>
</protein>
<evidence type="ECO:0000313" key="8">
    <source>
        <dbReference type="Proteomes" id="UP000515135"/>
    </source>
</evidence>
<dbReference type="Pfam" id="PF00431">
    <property type="entry name" value="CUB"/>
    <property type="match status" value="2"/>
</dbReference>
<dbReference type="PANTHER" id="PTHR24251">
    <property type="entry name" value="OVOCHYMASE-RELATED"/>
    <property type="match status" value="1"/>
</dbReference>
<dbReference type="KEGG" id="bbel:109471403"/>
<reference evidence="9" key="1">
    <citation type="submission" date="2025-08" db="UniProtKB">
        <authorList>
            <consortium name="RefSeq"/>
        </authorList>
    </citation>
    <scope>IDENTIFICATION</scope>
    <source>
        <tissue evidence="9">Gonad</tissue>
    </source>
</reference>
<keyword evidence="8" id="KW-1185">Reference proteome</keyword>
<evidence type="ECO:0000256" key="3">
    <source>
        <dbReference type="PROSITE-ProRule" id="PRU00124"/>
    </source>
</evidence>
<evidence type="ECO:0000256" key="1">
    <source>
        <dbReference type="ARBA" id="ARBA00022737"/>
    </source>
</evidence>
<keyword evidence="2" id="KW-1015">Disulfide bond</keyword>
<dbReference type="SUPFAM" id="SSF57424">
    <property type="entry name" value="LDL receptor-like module"/>
    <property type="match status" value="1"/>
</dbReference>
<dbReference type="PROSITE" id="PS50068">
    <property type="entry name" value="LDLRA_2"/>
    <property type="match status" value="1"/>
</dbReference>
<keyword evidence="1" id="KW-0677">Repeat</keyword>
<evidence type="ECO:0000256" key="5">
    <source>
        <dbReference type="SAM" id="Phobius"/>
    </source>
</evidence>